<keyword evidence="1" id="KW-0472">Membrane</keyword>
<feature type="transmembrane region" description="Helical" evidence="1">
    <location>
        <begin position="15"/>
        <end position="35"/>
    </location>
</feature>
<evidence type="ECO:0008006" key="4">
    <source>
        <dbReference type="Google" id="ProtNLM"/>
    </source>
</evidence>
<feature type="transmembrane region" description="Helical" evidence="1">
    <location>
        <begin position="112"/>
        <end position="129"/>
    </location>
</feature>
<sequence>MDRFFVQFLLLPEGAMIALAMASLVVGAVLAGVFIKVRTPMRRVSYLATLAGLSLGVAGLPYAWLAISAMAEFGLLWLVVVAVHLGVAAFGALTYLASAARSVDITGKPGKAWLGFVPLANLWLMFRAGDHGSNDNPPKGWMAALDPLVVLLALGAMIGAKILEARADEVIDRHSGNAGPALIALVTDAQTVQQSFETEVESLQSILPIQINEDTTLVSARTSGKTLFYVYDVTGIGVELVDGLRHWLALDYCQPDMFGPALKKGGEIVFNYHQSDGILIEAITLTGADCPKPLDF</sequence>
<evidence type="ECO:0000313" key="2">
    <source>
        <dbReference type="EMBL" id="WGW02262.1"/>
    </source>
</evidence>
<keyword evidence="3" id="KW-1185">Reference proteome</keyword>
<evidence type="ECO:0000313" key="3">
    <source>
        <dbReference type="Proteomes" id="UP001241605"/>
    </source>
</evidence>
<accession>A0ABY8QEP8</accession>
<keyword evidence="1" id="KW-0812">Transmembrane</keyword>
<keyword evidence="1" id="KW-1133">Transmembrane helix</keyword>
<reference evidence="2 3" key="1">
    <citation type="submission" date="2023-05" db="EMBL/GenBank/DDBJ databases">
        <title>YMD87, complete Genome.</title>
        <authorList>
            <person name="Zhang J."/>
            <person name="Xu X."/>
        </authorList>
    </citation>
    <scope>NUCLEOTIDE SEQUENCE [LARGE SCALE GENOMIC DNA]</scope>
    <source>
        <strain evidence="2 3">YMD87</strain>
    </source>
</reference>
<feature type="transmembrane region" description="Helical" evidence="1">
    <location>
        <begin position="47"/>
        <end position="67"/>
    </location>
</feature>
<gene>
    <name evidence="2" type="ORF">QF118_09855</name>
</gene>
<evidence type="ECO:0000256" key="1">
    <source>
        <dbReference type="SAM" id="Phobius"/>
    </source>
</evidence>
<protein>
    <recommendedName>
        <fullName evidence="4">DUF805 domain-containing protein</fullName>
    </recommendedName>
</protein>
<proteinExistence type="predicted"/>
<organism evidence="2 3">
    <name type="scientific">Tropicibacter oceani</name>
    <dbReference type="NCBI Taxonomy" id="3058420"/>
    <lineage>
        <taxon>Bacteria</taxon>
        <taxon>Pseudomonadati</taxon>
        <taxon>Pseudomonadota</taxon>
        <taxon>Alphaproteobacteria</taxon>
        <taxon>Rhodobacterales</taxon>
        <taxon>Roseobacteraceae</taxon>
        <taxon>Tropicibacter</taxon>
    </lineage>
</organism>
<dbReference type="EMBL" id="CP124616">
    <property type="protein sequence ID" value="WGW02262.1"/>
    <property type="molecule type" value="Genomic_DNA"/>
</dbReference>
<dbReference type="RefSeq" id="WP_282298894.1">
    <property type="nucleotide sequence ID" value="NZ_CP124616.1"/>
</dbReference>
<dbReference type="Proteomes" id="UP001241605">
    <property type="component" value="Chromosome"/>
</dbReference>
<feature type="transmembrane region" description="Helical" evidence="1">
    <location>
        <begin position="141"/>
        <end position="163"/>
    </location>
</feature>
<name>A0ABY8QEP8_9RHOB</name>
<feature type="transmembrane region" description="Helical" evidence="1">
    <location>
        <begin position="73"/>
        <end position="100"/>
    </location>
</feature>